<dbReference type="InterPro" id="IPR003768">
    <property type="entry name" value="ScpA"/>
</dbReference>
<dbReference type="AlphaFoldDB" id="A0ABD5X1P6"/>
<feature type="region of interest" description="Disordered" evidence="1">
    <location>
        <begin position="1"/>
        <end position="58"/>
    </location>
</feature>
<evidence type="ECO:0000313" key="2">
    <source>
        <dbReference type="EMBL" id="MFC7124966.1"/>
    </source>
</evidence>
<dbReference type="Proteomes" id="UP001596414">
    <property type="component" value="Unassembled WGS sequence"/>
</dbReference>
<proteinExistence type="predicted"/>
<dbReference type="PANTHER" id="PTHR33969:SF2">
    <property type="entry name" value="SEGREGATION AND CONDENSATION PROTEIN A"/>
    <property type="match status" value="1"/>
</dbReference>
<evidence type="ECO:0000313" key="3">
    <source>
        <dbReference type="Proteomes" id="UP001596414"/>
    </source>
</evidence>
<protein>
    <submittedName>
        <fullName evidence="2">Segregation/condensation protein A</fullName>
    </submittedName>
</protein>
<feature type="region of interest" description="Disordered" evidence="1">
    <location>
        <begin position="117"/>
        <end position="142"/>
    </location>
</feature>
<dbReference type="Pfam" id="PF02616">
    <property type="entry name" value="SMC_ScpA"/>
    <property type="match status" value="1"/>
</dbReference>
<dbReference type="EMBL" id="JBHSZQ010000002">
    <property type="protein sequence ID" value="MFC7124966.1"/>
    <property type="molecule type" value="Genomic_DNA"/>
</dbReference>
<evidence type="ECO:0000256" key="1">
    <source>
        <dbReference type="SAM" id="MobiDB-lite"/>
    </source>
</evidence>
<feature type="compositionally biased region" description="Acidic residues" evidence="1">
    <location>
        <begin position="20"/>
        <end position="34"/>
    </location>
</feature>
<gene>
    <name evidence="2" type="ORF">ACFQJ7_02785</name>
</gene>
<dbReference type="Gene3D" id="1.10.10.580">
    <property type="entry name" value="Structural maintenance of chromosome 1. Chain E"/>
    <property type="match status" value="1"/>
</dbReference>
<dbReference type="InterPro" id="IPR023093">
    <property type="entry name" value="ScpA-like_C"/>
</dbReference>
<name>A0ABD5X1P6_9EURY</name>
<organism evidence="2 3">
    <name type="scientific">Halovenus rubra</name>
    <dbReference type="NCBI Taxonomy" id="869890"/>
    <lineage>
        <taxon>Archaea</taxon>
        <taxon>Methanobacteriati</taxon>
        <taxon>Methanobacteriota</taxon>
        <taxon>Stenosarchaea group</taxon>
        <taxon>Halobacteria</taxon>
        <taxon>Halobacteriales</taxon>
        <taxon>Haloarculaceae</taxon>
        <taxon>Halovenus</taxon>
    </lineage>
</organism>
<comment type="caution">
    <text evidence="2">The sequence shown here is derived from an EMBL/GenBank/DDBJ whole genome shotgun (WGS) entry which is preliminary data.</text>
</comment>
<reference evidence="2 3" key="1">
    <citation type="journal article" date="2014" name="Int. J. Syst. Evol. Microbiol.">
        <title>Complete genome sequence of Corynebacterium casei LMG S-19264T (=DSM 44701T), isolated from a smear-ripened cheese.</title>
        <authorList>
            <consortium name="US DOE Joint Genome Institute (JGI-PGF)"/>
            <person name="Walter F."/>
            <person name="Albersmeier A."/>
            <person name="Kalinowski J."/>
            <person name="Ruckert C."/>
        </authorList>
    </citation>
    <scope>NUCLEOTIDE SEQUENCE [LARGE SCALE GENOMIC DNA]</scope>
    <source>
        <strain evidence="2 3">CGMCC 4.7215</strain>
    </source>
</reference>
<accession>A0ABD5X1P6</accession>
<sequence>MTDSEIPLDITGHDERDPPAEDSTELFDADETDAESTGTKSPTEESGDREPDDEEVEPVEVLVQLAEDGDIDPWDIDIVEVTDKFLDRVDRADLGSSGRALFYASVLLRMKSDAMLSDDEDDEQAPEPWEQAMAGDEPLDEPDPFATLEEEMDRRLERKRARGMPQTLDELVRDLREAERDNWWKESREYDTSDSPEQYNRGTQELDYRSADQFRMDDEPTEADVTEKAHGEEIDVIIDDVYATVREQYDQGRTEVLFQEVAEVGGSRVETYLGLLFLSHRGQIRLQQDDLFGDLWIQDPNATTASGEALAD</sequence>
<dbReference type="RefSeq" id="WP_267638262.1">
    <property type="nucleotide sequence ID" value="NZ_JAODIY010000013.1"/>
</dbReference>
<dbReference type="Gene3D" id="6.10.250.2410">
    <property type="match status" value="1"/>
</dbReference>
<dbReference type="PANTHER" id="PTHR33969">
    <property type="entry name" value="SEGREGATION AND CONDENSATION PROTEIN A"/>
    <property type="match status" value="1"/>
</dbReference>